<gene>
    <name evidence="6" type="ORF">D0Z70_03340</name>
</gene>
<dbReference type="PANTHER" id="PTHR34139:SF1">
    <property type="entry name" value="RNASE MJ1380-RELATED"/>
    <property type="match status" value="1"/>
</dbReference>
<name>A0A418YX80_9SPHN</name>
<dbReference type="Pfam" id="PF01934">
    <property type="entry name" value="HepT-like"/>
    <property type="match status" value="1"/>
</dbReference>
<dbReference type="InterPro" id="IPR008201">
    <property type="entry name" value="HepT-like"/>
</dbReference>
<dbReference type="Proteomes" id="UP000283469">
    <property type="component" value="Unassembled WGS sequence"/>
</dbReference>
<keyword evidence="1" id="KW-0597">Phosphoprotein</keyword>
<keyword evidence="7" id="KW-1185">Reference proteome</keyword>
<keyword evidence="4" id="KW-0547">Nucleotide-binding</keyword>
<dbReference type="GO" id="GO:0000166">
    <property type="term" value="F:nucleotide binding"/>
    <property type="evidence" value="ECO:0007669"/>
    <property type="project" value="UniProtKB-KW"/>
</dbReference>
<keyword evidence="2" id="KW-1277">Toxin-antitoxin system</keyword>
<dbReference type="GO" id="GO:0110001">
    <property type="term" value="C:toxin-antitoxin complex"/>
    <property type="evidence" value="ECO:0007669"/>
    <property type="project" value="InterPro"/>
</dbReference>
<dbReference type="GO" id="GO:0004540">
    <property type="term" value="F:RNA nuclease activity"/>
    <property type="evidence" value="ECO:0007669"/>
    <property type="project" value="InterPro"/>
</dbReference>
<evidence type="ECO:0000256" key="2">
    <source>
        <dbReference type="ARBA" id="ARBA00022649"/>
    </source>
</evidence>
<evidence type="ECO:0000256" key="4">
    <source>
        <dbReference type="ARBA" id="ARBA00022741"/>
    </source>
</evidence>
<dbReference type="RefSeq" id="WP_119743965.1">
    <property type="nucleotide sequence ID" value="NZ_QVRA01000002.1"/>
</dbReference>
<proteinExistence type="predicted"/>
<evidence type="ECO:0000313" key="6">
    <source>
        <dbReference type="EMBL" id="RJG57256.1"/>
    </source>
</evidence>
<evidence type="ECO:0000313" key="7">
    <source>
        <dbReference type="Proteomes" id="UP000283469"/>
    </source>
</evidence>
<dbReference type="PANTHER" id="PTHR34139">
    <property type="entry name" value="UPF0331 PROTEIN MJ0127"/>
    <property type="match status" value="1"/>
</dbReference>
<organism evidence="6 7">
    <name type="scientific">Sphingobium terrigena</name>
    <dbReference type="NCBI Taxonomy" id="2304063"/>
    <lineage>
        <taxon>Bacteria</taxon>
        <taxon>Pseudomonadati</taxon>
        <taxon>Pseudomonadota</taxon>
        <taxon>Alphaproteobacteria</taxon>
        <taxon>Sphingomonadales</taxon>
        <taxon>Sphingomonadaceae</taxon>
        <taxon>Sphingobium</taxon>
    </lineage>
</organism>
<comment type="caution">
    <text evidence="6">The sequence shown here is derived from an EMBL/GenBank/DDBJ whole genome shotgun (WGS) entry which is preliminary data.</text>
</comment>
<keyword evidence="3" id="KW-0540">Nuclease</keyword>
<dbReference type="InterPro" id="IPR051813">
    <property type="entry name" value="HepT_RNase_toxin"/>
</dbReference>
<protein>
    <submittedName>
        <fullName evidence="6">DUF86 domain-containing protein</fullName>
    </submittedName>
</protein>
<dbReference type="AlphaFoldDB" id="A0A418YX80"/>
<keyword evidence="5" id="KW-0378">Hydrolase</keyword>
<sequence>MARLLDTLDDLALLITRAEASVTGRTFDELVANDEAYDALTYRLAMIGETSKKLPDDIKARHPHLPWREMATFRNFASHDYFGVDAQLVWRAAMSLEPIKAMVAAEIARCSG</sequence>
<evidence type="ECO:0000256" key="5">
    <source>
        <dbReference type="ARBA" id="ARBA00022801"/>
    </source>
</evidence>
<evidence type="ECO:0000256" key="1">
    <source>
        <dbReference type="ARBA" id="ARBA00022553"/>
    </source>
</evidence>
<accession>A0A418YX80</accession>
<dbReference type="OrthoDB" id="4829434at2"/>
<evidence type="ECO:0000256" key="3">
    <source>
        <dbReference type="ARBA" id="ARBA00022722"/>
    </source>
</evidence>
<dbReference type="GO" id="GO:0016787">
    <property type="term" value="F:hydrolase activity"/>
    <property type="evidence" value="ECO:0007669"/>
    <property type="project" value="UniProtKB-KW"/>
</dbReference>
<dbReference type="EMBL" id="QVRA01000002">
    <property type="protein sequence ID" value="RJG57256.1"/>
    <property type="molecule type" value="Genomic_DNA"/>
</dbReference>
<reference evidence="6 7" key="1">
    <citation type="submission" date="2018-08" db="EMBL/GenBank/DDBJ databases">
        <title>Sphingobium sp. EO9.</title>
        <authorList>
            <person name="Park Y."/>
            <person name="Kim K.H."/>
            <person name="Jeon C.O."/>
        </authorList>
    </citation>
    <scope>NUCLEOTIDE SEQUENCE [LARGE SCALE GENOMIC DNA]</scope>
    <source>
        <strain evidence="6 7">EO9</strain>
    </source>
</reference>